<organism evidence="9 10">
    <name type="scientific">Kalanchoe fedtschenkoi</name>
    <name type="common">Lavender scallops</name>
    <name type="synonym">South American air plant</name>
    <dbReference type="NCBI Taxonomy" id="63787"/>
    <lineage>
        <taxon>Eukaryota</taxon>
        <taxon>Viridiplantae</taxon>
        <taxon>Streptophyta</taxon>
        <taxon>Embryophyta</taxon>
        <taxon>Tracheophyta</taxon>
        <taxon>Spermatophyta</taxon>
        <taxon>Magnoliopsida</taxon>
        <taxon>eudicotyledons</taxon>
        <taxon>Gunneridae</taxon>
        <taxon>Pentapetalae</taxon>
        <taxon>Saxifragales</taxon>
        <taxon>Crassulaceae</taxon>
        <taxon>Kalanchoe</taxon>
    </lineage>
</organism>
<dbReference type="PANTHER" id="PTHR31677">
    <property type="entry name" value="AP2 DOMAIN CLASS TRANSCRIPTION FACTOR"/>
    <property type="match status" value="1"/>
</dbReference>
<feature type="domain" description="AP2/ERF" evidence="8">
    <location>
        <begin position="1"/>
        <end position="55"/>
    </location>
</feature>
<evidence type="ECO:0000256" key="1">
    <source>
        <dbReference type="ARBA" id="ARBA00004123"/>
    </source>
</evidence>
<evidence type="ECO:0000259" key="8">
    <source>
        <dbReference type="PROSITE" id="PS51032"/>
    </source>
</evidence>
<evidence type="ECO:0000256" key="6">
    <source>
        <dbReference type="ARBA" id="ARBA00023242"/>
    </source>
</evidence>
<dbReference type="AlphaFoldDB" id="A0A7N1A3J7"/>
<accession>A0A7N1A3J7</accession>
<proteinExistence type="predicted"/>
<protein>
    <recommendedName>
        <fullName evidence="8">AP2/ERF domain-containing protein</fullName>
    </recommendedName>
</protein>
<dbReference type="PANTHER" id="PTHR31677:SF228">
    <property type="entry name" value="ETHYLENE-RESPONSIVE TRANSCRIPTION FACTOR 10-RELATED"/>
    <property type="match status" value="1"/>
</dbReference>
<dbReference type="PROSITE" id="PS51032">
    <property type="entry name" value="AP2_ERF"/>
    <property type="match status" value="1"/>
</dbReference>
<keyword evidence="5" id="KW-0804">Transcription</keyword>
<evidence type="ECO:0000313" key="10">
    <source>
        <dbReference type="Proteomes" id="UP000594263"/>
    </source>
</evidence>
<evidence type="ECO:0000256" key="2">
    <source>
        <dbReference type="ARBA" id="ARBA00022745"/>
    </source>
</evidence>
<dbReference type="GO" id="GO:0009873">
    <property type="term" value="P:ethylene-activated signaling pathway"/>
    <property type="evidence" value="ECO:0007669"/>
    <property type="project" value="UniProtKB-KW"/>
</dbReference>
<dbReference type="InterPro" id="IPR001471">
    <property type="entry name" value="AP2/ERF_dom"/>
</dbReference>
<keyword evidence="3" id="KW-0805">Transcription regulation</keyword>
<dbReference type="InterPro" id="IPR036955">
    <property type="entry name" value="AP2/ERF_dom_sf"/>
</dbReference>
<evidence type="ECO:0000256" key="4">
    <source>
        <dbReference type="ARBA" id="ARBA00023125"/>
    </source>
</evidence>
<feature type="compositionally biased region" description="Polar residues" evidence="7">
    <location>
        <begin position="133"/>
        <end position="143"/>
    </location>
</feature>
<keyword evidence="4" id="KW-0238">DNA-binding</keyword>
<dbReference type="GO" id="GO:0003700">
    <property type="term" value="F:DNA-binding transcription factor activity"/>
    <property type="evidence" value="ECO:0007669"/>
    <property type="project" value="InterPro"/>
</dbReference>
<keyword evidence="2" id="KW-0936">Ethylene signaling pathway</keyword>
<name>A0A7N1A3J7_KALFE</name>
<feature type="region of interest" description="Disordered" evidence="7">
    <location>
        <begin position="131"/>
        <end position="173"/>
    </location>
</feature>
<evidence type="ECO:0000313" key="9">
    <source>
        <dbReference type="EnsemblPlants" id="Kaladp0073s0049.1.v1.1"/>
    </source>
</evidence>
<evidence type="ECO:0000256" key="3">
    <source>
        <dbReference type="ARBA" id="ARBA00023015"/>
    </source>
</evidence>
<reference evidence="9" key="1">
    <citation type="submission" date="2021-01" db="UniProtKB">
        <authorList>
            <consortium name="EnsemblPlants"/>
        </authorList>
    </citation>
    <scope>IDENTIFICATION</scope>
</reference>
<dbReference type="Gene3D" id="3.30.730.10">
    <property type="entry name" value="AP2/ERF domain"/>
    <property type="match status" value="1"/>
</dbReference>
<dbReference type="EnsemblPlants" id="Kaladp0073s0049.1.v1.1">
    <property type="protein sequence ID" value="Kaladp0073s0049.1.v1.1"/>
    <property type="gene ID" value="Kaladp0073s0049.v1.1"/>
</dbReference>
<dbReference type="Gramene" id="Kaladp0073s0049.1.v1.1">
    <property type="protein sequence ID" value="Kaladp0073s0049.1.v1.1"/>
    <property type="gene ID" value="Kaladp0073s0049.v1.1"/>
</dbReference>
<dbReference type="CDD" id="cd00018">
    <property type="entry name" value="AP2"/>
    <property type="match status" value="1"/>
</dbReference>
<dbReference type="GO" id="GO:0003677">
    <property type="term" value="F:DNA binding"/>
    <property type="evidence" value="ECO:0007669"/>
    <property type="project" value="UniProtKB-KW"/>
</dbReference>
<sequence length="173" mass="18827">MAAEEVRFRGIRDPGRKSRVWLGTFDTAEDATRAYDAAALEFSLTGATAKSLTTPARAAPSNPARRRLVSNWGRRSALTASSFSFSRCCLRTKAIIFQFDAALGSKNQPLSSNPLPIRPKATHVYTKPFQFESPASDTDSSSAMIDLGVNEDPDVKPKRGLQGIDLNLPPTKL</sequence>
<keyword evidence="10" id="KW-1185">Reference proteome</keyword>
<dbReference type="GO" id="GO:0005634">
    <property type="term" value="C:nucleus"/>
    <property type="evidence" value="ECO:0007669"/>
    <property type="project" value="UniProtKB-SubCell"/>
</dbReference>
<dbReference type="SMART" id="SM00380">
    <property type="entry name" value="AP2"/>
    <property type="match status" value="1"/>
</dbReference>
<dbReference type="InterPro" id="IPR016177">
    <property type="entry name" value="DNA-bd_dom_sf"/>
</dbReference>
<evidence type="ECO:0000256" key="7">
    <source>
        <dbReference type="SAM" id="MobiDB-lite"/>
    </source>
</evidence>
<evidence type="ECO:0000256" key="5">
    <source>
        <dbReference type="ARBA" id="ARBA00023163"/>
    </source>
</evidence>
<dbReference type="Proteomes" id="UP000594263">
    <property type="component" value="Unplaced"/>
</dbReference>
<dbReference type="SUPFAM" id="SSF54171">
    <property type="entry name" value="DNA-binding domain"/>
    <property type="match status" value="1"/>
</dbReference>
<keyword evidence="6" id="KW-0539">Nucleus</keyword>
<comment type="subcellular location">
    <subcellularLocation>
        <location evidence="1">Nucleus</location>
    </subcellularLocation>
</comment>